<keyword evidence="1" id="KW-1133">Transmembrane helix</keyword>
<gene>
    <name evidence="2" type="ordered locus">B005_2295</name>
</gene>
<keyword evidence="1" id="KW-0472">Membrane</keyword>
<dbReference type="HOGENOM" id="CLU_2899622_0_0_11"/>
<proteinExistence type="predicted"/>
<protein>
    <submittedName>
        <fullName evidence="2">Uncharacterized protein</fullName>
    </submittedName>
</protein>
<keyword evidence="1" id="KW-0812">Transmembrane</keyword>
<accession>J7L1J8</accession>
<dbReference type="EMBL" id="CP003788">
    <property type="protein sequence ID" value="AFR06616.1"/>
    <property type="molecule type" value="Genomic_DNA"/>
</dbReference>
<name>J7L1J8_NOCAA</name>
<dbReference type="AlphaFoldDB" id="J7L1J8"/>
<evidence type="ECO:0000313" key="3">
    <source>
        <dbReference type="Proteomes" id="UP000003779"/>
    </source>
</evidence>
<dbReference type="PATRIC" id="fig|1205910.3.peg.2162"/>
<evidence type="ECO:0000313" key="2">
    <source>
        <dbReference type="EMBL" id="AFR06616.1"/>
    </source>
</evidence>
<organism evidence="2 3">
    <name type="scientific">Nocardiopsis alba (strain ATCC BAA-2165 / BE74)</name>
    <dbReference type="NCBI Taxonomy" id="1205910"/>
    <lineage>
        <taxon>Bacteria</taxon>
        <taxon>Bacillati</taxon>
        <taxon>Actinomycetota</taxon>
        <taxon>Actinomycetes</taxon>
        <taxon>Streptosporangiales</taxon>
        <taxon>Nocardiopsidaceae</taxon>
        <taxon>Nocardiopsis</taxon>
    </lineage>
</organism>
<dbReference type="Proteomes" id="UP000003779">
    <property type="component" value="Chromosome"/>
</dbReference>
<reference evidence="3" key="2">
    <citation type="submission" date="2012-08" db="EMBL/GenBank/DDBJ databases">
        <title>Whole-genome sequence of Nocardiopsis alba strain ATCC BAA-2165 associated with honeybees.</title>
        <authorList>
            <person name="Qiao J."/>
            <person name="Chen L."/>
            <person name="Li Y."/>
            <person name="Wang J."/>
            <person name="Zhang W."/>
            <person name="Chen S."/>
        </authorList>
    </citation>
    <scope>NUCLEOTIDE SEQUENCE [LARGE SCALE GENOMIC DNA]</scope>
    <source>
        <strain evidence="3">ATCC BAA-2165 / BE74</strain>
    </source>
</reference>
<evidence type="ECO:0000256" key="1">
    <source>
        <dbReference type="SAM" id="Phobius"/>
    </source>
</evidence>
<reference evidence="2 3" key="1">
    <citation type="journal article" date="2012" name="J. Bacteriol.">
        <title>Whole-Genome Sequence of Nocardiopsis alba Strain ATCC BAA-2165, Associated with Honeybees.</title>
        <authorList>
            <person name="Qiao J."/>
            <person name="Chen L."/>
            <person name="Li Y."/>
            <person name="Wang J."/>
            <person name="Zhang W."/>
            <person name="Chen S."/>
        </authorList>
    </citation>
    <scope>NUCLEOTIDE SEQUENCE [LARGE SCALE GENOMIC DNA]</scope>
    <source>
        <strain evidence="3">ATCC BAA-2165 / BE74</strain>
    </source>
</reference>
<sequence length="62" mass="7354">MVAIPPLGWWLWSWQSPAWSVLPLVFLLFGWYTIRDGRSYLHELREYRAHQATSPTDEEPPV</sequence>
<feature type="transmembrane region" description="Helical" evidence="1">
    <location>
        <begin position="16"/>
        <end position="34"/>
    </location>
</feature>
<dbReference type="STRING" id="1205910.B005_2295"/>
<dbReference type="KEGG" id="nal:B005_2295"/>